<feature type="region of interest" description="Disordered" evidence="1">
    <location>
        <begin position="1"/>
        <end position="82"/>
    </location>
</feature>
<proteinExistence type="predicted"/>
<evidence type="ECO:0000313" key="2">
    <source>
        <dbReference type="EMBL" id="MBE1583760.1"/>
    </source>
</evidence>
<feature type="compositionally biased region" description="Low complexity" evidence="1">
    <location>
        <begin position="17"/>
        <end position="39"/>
    </location>
</feature>
<sequence length="82" mass="8473">MSARPRTAMRKVSTGVPRSSRSAATPSSSSTSRAPACTTKPRDSLTGPWFSSSRTNGTPARARPRAVTSPAGPAPMTQAKVS</sequence>
<evidence type="ECO:0000256" key="1">
    <source>
        <dbReference type="SAM" id="MobiDB-lite"/>
    </source>
</evidence>
<accession>A0ABR9LSX6</accession>
<reference evidence="2 3" key="1">
    <citation type="submission" date="2020-10" db="EMBL/GenBank/DDBJ databases">
        <title>Sequencing the genomes of 1000 actinobacteria strains.</title>
        <authorList>
            <person name="Klenk H.-P."/>
        </authorList>
    </citation>
    <scope>NUCLEOTIDE SEQUENCE [LARGE SCALE GENOMIC DNA]</scope>
    <source>
        <strain evidence="2 3">DSM 43173</strain>
    </source>
</reference>
<keyword evidence="3" id="KW-1185">Reference proteome</keyword>
<name>A0ABR9LSX6_9ACTN</name>
<gene>
    <name evidence="2" type="ORF">H4W80_002018</name>
</gene>
<evidence type="ECO:0000313" key="3">
    <source>
        <dbReference type="Proteomes" id="UP000633509"/>
    </source>
</evidence>
<dbReference type="Proteomes" id="UP000633509">
    <property type="component" value="Unassembled WGS sequence"/>
</dbReference>
<dbReference type="EMBL" id="JADBEK010000001">
    <property type="protein sequence ID" value="MBE1583760.1"/>
    <property type="molecule type" value="Genomic_DNA"/>
</dbReference>
<comment type="caution">
    <text evidence="2">The sequence shown here is derived from an EMBL/GenBank/DDBJ whole genome shotgun (WGS) entry which is preliminary data.</text>
</comment>
<organism evidence="2 3">
    <name type="scientific">Nonomuraea angiospora</name>
    <dbReference type="NCBI Taxonomy" id="46172"/>
    <lineage>
        <taxon>Bacteria</taxon>
        <taxon>Bacillati</taxon>
        <taxon>Actinomycetota</taxon>
        <taxon>Actinomycetes</taxon>
        <taxon>Streptosporangiales</taxon>
        <taxon>Streptosporangiaceae</taxon>
        <taxon>Nonomuraea</taxon>
    </lineage>
</organism>
<protein>
    <submittedName>
        <fullName evidence="2">Uncharacterized protein</fullName>
    </submittedName>
</protein>
<feature type="compositionally biased region" description="Polar residues" evidence="1">
    <location>
        <begin position="49"/>
        <end position="58"/>
    </location>
</feature>